<gene>
    <name evidence="2 5" type="ORF">EGR_01621</name>
    <name evidence="1" type="ORF">EgrG_000860000</name>
</gene>
<organism evidence="2 3">
    <name type="scientific">Echinococcus granulosus</name>
    <name type="common">Hydatid tapeworm</name>
    <dbReference type="NCBI Taxonomy" id="6210"/>
    <lineage>
        <taxon>Eukaryota</taxon>
        <taxon>Metazoa</taxon>
        <taxon>Spiralia</taxon>
        <taxon>Lophotrochozoa</taxon>
        <taxon>Platyhelminthes</taxon>
        <taxon>Cestoda</taxon>
        <taxon>Eucestoda</taxon>
        <taxon>Cyclophyllidea</taxon>
        <taxon>Taeniidae</taxon>
        <taxon>Echinococcus</taxon>
        <taxon>Echinococcus granulosus group</taxon>
    </lineage>
</organism>
<reference evidence="2 3" key="1">
    <citation type="journal article" date="2013" name="Nat. Genet.">
        <title>The genome of the hydatid tapeworm Echinococcus granulosus.</title>
        <authorList>
            <person name="Zheng H."/>
            <person name="Zhang W."/>
            <person name="Zhang L."/>
            <person name="Zhang Z."/>
            <person name="Li J."/>
            <person name="Lu G."/>
            <person name="Zhu Y."/>
            <person name="Wang Y."/>
            <person name="Huang Y."/>
            <person name="Liu J."/>
            <person name="Kang H."/>
            <person name="Chen J."/>
            <person name="Wang L."/>
            <person name="Chen A."/>
            <person name="Yu S."/>
            <person name="Gao Z."/>
            <person name="Jin L."/>
            <person name="Gu W."/>
            <person name="Wang Z."/>
            <person name="Zhao L."/>
            <person name="Shi B."/>
            <person name="Wen H."/>
            <person name="Lin R."/>
            <person name="Jones M.K."/>
            <person name="Brejova B."/>
            <person name="Vinar T."/>
            <person name="Zhao G."/>
            <person name="McManus D.P."/>
            <person name="Chen Z."/>
            <person name="Zhou Y."/>
            <person name="Wang S."/>
        </authorList>
    </citation>
    <scope>NUCLEOTIDE SEQUENCE [LARGE SCALE GENOMIC DNA]</scope>
</reference>
<dbReference type="KEGG" id="egl:EGR_01621"/>
<dbReference type="OrthoDB" id="6227174at2759"/>
<reference evidence="1" key="3">
    <citation type="submission" date="2014-06" db="EMBL/GenBank/DDBJ databases">
        <authorList>
            <person name="Aslett M."/>
        </authorList>
    </citation>
    <scope>NUCLEOTIDE SEQUENCE</scope>
</reference>
<accession>U6IYR6</accession>
<keyword evidence="3" id="KW-1185">Reference proteome</keyword>
<evidence type="ECO:0000313" key="1">
    <source>
        <dbReference type="EMBL" id="CDS16183.1"/>
    </source>
</evidence>
<dbReference type="OMA" id="CYAELAN"/>
<evidence type="ECO:0000313" key="2">
    <source>
        <dbReference type="EMBL" id="EUB63539.1"/>
    </source>
</evidence>
<proteinExistence type="predicted"/>
<dbReference type="GeneID" id="36337336"/>
<reference evidence="1 4" key="2">
    <citation type="journal article" date="2013" name="Nature">
        <title>The genomes of four tapeworm species reveal adaptations to parasitism.</title>
        <authorList>
            <person name="Tsai I.J."/>
            <person name="Zarowiecki M."/>
            <person name="Holroyd N."/>
            <person name="Garciarrubio A."/>
            <person name="Sanchez-Flores A."/>
            <person name="Brooks K.L."/>
            <person name="Tracey A."/>
            <person name="Bobes R.J."/>
            <person name="Fragoso G."/>
            <person name="Sciutto E."/>
            <person name="Aslett M."/>
            <person name="Beasley H."/>
            <person name="Bennett H.M."/>
            <person name="Cai J."/>
            <person name="Camicia F."/>
            <person name="Clark R."/>
            <person name="Cucher M."/>
            <person name="De Silva N."/>
            <person name="Day T.A."/>
            <person name="Deplazes P."/>
            <person name="Estrada K."/>
            <person name="Fernandez C."/>
            <person name="Holland P.W."/>
            <person name="Hou J."/>
            <person name="Hu S."/>
            <person name="Huckvale T."/>
            <person name="Hung S.S."/>
            <person name="Kamenetzky L."/>
            <person name="Keane J.A."/>
            <person name="Kiss F."/>
            <person name="Koziol U."/>
            <person name="Lambert O."/>
            <person name="Liu K."/>
            <person name="Luo X."/>
            <person name="Luo Y."/>
            <person name="Macchiaroli N."/>
            <person name="Nichol S."/>
            <person name="Paps J."/>
            <person name="Parkinson J."/>
            <person name="Pouchkina-Stantcheva N."/>
            <person name="Riddiford N."/>
            <person name="Rosenzvit M."/>
            <person name="Salinas G."/>
            <person name="Wasmuth J.D."/>
            <person name="Zamanian M."/>
            <person name="Zheng Y."/>
            <person name="Cai X."/>
            <person name="Soberon X."/>
            <person name="Olson P.D."/>
            <person name="Laclette J.P."/>
            <person name="Brehm K."/>
            <person name="Berriman M."/>
            <person name="Garciarrubio A."/>
            <person name="Bobes R.J."/>
            <person name="Fragoso G."/>
            <person name="Sanchez-Flores A."/>
            <person name="Estrada K."/>
            <person name="Cevallos M.A."/>
            <person name="Morett E."/>
            <person name="Gonzalez V."/>
            <person name="Portillo T."/>
            <person name="Ochoa-Leyva A."/>
            <person name="Jose M.V."/>
            <person name="Sciutto E."/>
            <person name="Landa A."/>
            <person name="Jimenez L."/>
            <person name="Valdes V."/>
            <person name="Carrero J.C."/>
            <person name="Larralde C."/>
            <person name="Morales-Montor J."/>
            <person name="Limon-Lason J."/>
            <person name="Soberon X."/>
            <person name="Laclette J.P."/>
        </authorList>
    </citation>
    <scope>NUCLEOTIDE SEQUENCE [LARGE SCALE GENOMIC DNA]</scope>
</reference>
<name>U6IYR6_ECHGR</name>
<dbReference type="AlphaFoldDB" id="U6IYR6"/>
<dbReference type="Proteomes" id="UP000492820">
    <property type="component" value="Unassembled WGS sequence"/>
</dbReference>
<dbReference type="CTD" id="36337336"/>
<sequence>MVGSVDRHKVLRLLRPNSKCPLNIEEYYDIDKKVGKPGFKTIDGRFNWHCTCVASYVTGSCGFYFRKFLANMDRFMRLEDPSSDFSAKLTFEQCYAELANCMKKFPAYYRPILEQFNESLSDVFDEQASFSK</sequence>
<dbReference type="EMBL" id="APAU02000006">
    <property type="protein sequence ID" value="EUB63539.1"/>
    <property type="molecule type" value="Genomic_DNA"/>
</dbReference>
<protein>
    <submittedName>
        <fullName evidence="1">Expressed conserved protein</fullName>
    </submittedName>
    <submittedName>
        <fullName evidence="2">Mitochondrial import inner membrane translocase</fullName>
    </submittedName>
</protein>
<dbReference type="EMBL" id="LK028576">
    <property type="protein sequence ID" value="CDS16183.1"/>
    <property type="molecule type" value="Genomic_DNA"/>
</dbReference>
<dbReference type="STRING" id="6210.U6IYR6"/>
<evidence type="ECO:0000313" key="5">
    <source>
        <dbReference type="WBParaSite" id="EgrG_000860000"/>
    </source>
</evidence>
<dbReference type="Proteomes" id="UP000019149">
    <property type="component" value="Unassembled WGS sequence"/>
</dbReference>
<evidence type="ECO:0000313" key="4">
    <source>
        <dbReference type="Proteomes" id="UP000492820"/>
    </source>
</evidence>
<dbReference type="WBParaSite" id="EgrG_000860000">
    <property type="protein sequence ID" value="EgrG_000860000"/>
    <property type="gene ID" value="EgrG_000860000"/>
</dbReference>
<evidence type="ECO:0000313" key="3">
    <source>
        <dbReference type="Proteomes" id="UP000019149"/>
    </source>
</evidence>
<dbReference type="RefSeq" id="XP_024354735.1">
    <property type="nucleotide sequence ID" value="XM_024490870.1"/>
</dbReference>
<dbReference type="Gene3D" id="1.10.287.2900">
    <property type="match status" value="1"/>
</dbReference>
<reference evidence="5" key="4">
    <citation type="submission" date="2020-10" db="UniProtKB">
        <authorList>
            <consortium name="WormBaseParasite"/>
        </authorList>
    </citation>
    <scope>IDENTIFICATION</scope>
</reference>